<dbReference type="EC" id="3.1.1.29" evidence="1 7"/>
<dbReference type="EMBL" id="CP027432">
    <property type="protein sequence ID" value="QCI27989.1"/>
    <property type="molecule type" value="Genomic_DNA"/>
</dbReference>
<feature type="site" description="Discriminates between blocked and unblocked aminoacyl-tRNA" evidence="7">
    <location>
        <position position="9"/>
    </location>
</feature>
<evidence type="ECO:0000256" key="7">
    <source>
        <dbReference type="HAMAP-Rule" id="MF_00083"/>
    </source>
</evidence>
<reference evidence="10" key="3">
    <citation type="submission" date="2019-06" db="EMBL/GenBank/DDBJ databases">
        <title>A comparative analysis of the Nautiliaceae.</title>
        <authorList>
            <person name="Grosche A."/>
            <person name="Smedile F."/>
            <person name="Vetriani C."/>
        </authorList>
    </citation>
    <scope>NUCLEOTIDE SEQUENCE</scope>
    <source>
        <strain evidence="10">TB6</strain>
    </source>
</reference>
<dbReference type="Pfam" id="PF01195">
    <property type="entry name" value="Pept_tRNA_hydro"/>
    <property type="match status" value="1"/>
</dbReference>
<sequence>MKLIVGLGNPGSKYEKNRHNIGFLAVDYLIKEFNATKLSSKFKGELYKSDEYLFLKPTTYMNLSGESVRLVKDFYKIENDDIIVIHDDIDLKLGALRFKKGGGSGGHNGLKSIDANIGNDYWRVRIGVGRPERKEMVVSYVLSDFEDEELECLEKLFPLIKEAIKDIKNAPSRYSKKGC</sequence>
<protein>
    <recommendedName>
        <fullName evidence="6 7">Peptidyl-tRNA hydrolase</fullName>
        <shortName evidence="7">Pth</shortName>
        <ecNumber evidence="1 7">3.1.1.29</ecNumber>
    </recommendedName>
</protein>
<keyword evidence="13" id="KW-1185">Reference proteome</keyword>
<evidence type="ECO:0000256" key="4">
    <source>
        <dbReference type="ARBA" id="ARBA00022884"/>
    </source>
</evidence>
<name>A0AAJ4RC61_9BACT</name>
<dbReference type="GO" id="GO:0072344">
    <property type="term" value="P:rescue of stalled ribosome"/>
    <property type="evidence" value="ECO:0007669"/>
    <property type="project" value="UniProtKB-UniRule"/>
</dbReference>
<dbReference type="Proteomes" id="UP000298805">
    <property type="component" value="Chromosome"/>
</dbReference>
<feature type="binding site" evidence="7">
    <location>
        <position position="108"/>
    </location>
    <ligand>
        <name>tRNA</name>
        <dbReference type="ChEBI" id="CHEBI:17843"/>
    </ligand>
</feature>
<evidence type="ECO:0000256" key="9">
    <source>
        <dbReference type="RuleBase" id="RU004320"/>
    </source>
</evidence>
<dbReference type="InterPro" id="IPR001328">
    <property type="entry name" value="Pept_tRNA_hydro"/>
</dbReference>
<dbReference type="PROSITE" id="PS01195">
    <property type="entry name" value="PEPT_TRNA_HYDROL_1"/>
    <property type="match status" value="1"/>
</dbReference>
<dbReference type="GO" id="GO:0005737">
    <property type="term" value="C:cytoplasm"/>
    <property type="evidence" value="ECO:0007669"/>
    <property type="project" value="UniProtKB-SubCell"/>
</dbReference>
<dbReference type="Proteomes" id="UP000272781">
    <property type="component" value="Unassembled WGS sequence"/>
</dbReference>
<comment type="function">
    <text evidence="7">Catalyzes the release of premature peptidyl moieties from peptidyl-tRNA molecules trapped in stalled 50S ribosomal subunits, and thus maintains levels of free tRNAs and 50S ribosomes.</text>
</comment>
<feature type="binding site" evidence="7">
    <location>
        <position position="14"/>
    </location>
    <ligand>
        <name>tRNA</name>
        <dbReference type="ChEBI" id="CHEBI:17843"/>
    </ligand>
</feature>
<evidence type="ECO:0000256" key="2">
    <source>
        <dbReference type="ARBA" id="ARBA00022555"/>
    </source>
</evidence>
<evidence type="ECO:0000313" key="10">
    <source>
        <dbReference type="EMBL" id="QCI27989.1"/>
    </source>
</evidence>
<dbReference type="GO" id="GO:0004045">
    <property type="term" value="F:peptidyl-tRNA hydrolase activity"/>
    <property type="evidence" value="ECO:0007669"/>
    <property type="project" value="UniProtKB-UniRule"/>
</dbReference>
<evidence type="ECO:0000256" key="8">
    <source>
        <dbReference type="RuleBase" id="RU000673"/>
    </source>
</evidence>
<keyword evidence="2 7" id="KW-0820">tRNA-binding</keyword>
<evidence type="ECO:0000256" key="6">
    <source>
        <dbReference type="ARBA" id="ARBA00050038"/>
    </source>
</evidence>
<evidence type="ECO:0000313" key="12">
    <source>
        <dbReference type="Proteomes" id="UP000272781"/>
    </source>
</evidence>
<keyword evidence="4 7" id="KW-0694">RNA-binding</keyword>
<dbReference type="SUPFAM" id="SSF53178">
    <property type="entry name" value="Peptidyl-tRNA hydrolase-like"/>
    <property type="match status" value="1"/>
</dbReference>
<dbReference type="HAMAP" id="MF_00083">
    <property type="entry name" value="Pept_tRNA_hydro_bact"/>
    <property type="match status" value="1"/>
</dbReference>
<organism evidence="11 12">
    <name type="scientific">Caminibacter pacificus</name>
    <dbReference type="NCBI Taxonomy" id="1424653"/>
    <lineage>
        <taxon>Bacteria</taxon>
        <taxon>Pseudomonadati</taxon>
        <taxon>Campylobacterota</taxon>
        <taxon>Epsilonproteobacteria</taxon>
        <taxon>Nautiliales</taxon>
        <taxon>Nautiliaceae</taxon>
        <taxon>Caminibacter</taxon>
    </lineage>
</organism>
<dbReference type="GO" id="GO:0000049">
    <property type="term" value="F:tRNA binding"/>
    <property type="evidence" value="ECO:0007669"/>
    <property type="project" value="UniProtKB-UniRule"/>
</dbReference>
<feature type="binding site" evidence="7">
    <location>
        <position position="62"/>
    </location>
    <ligand>
        <name>tRNA</name>
        <dbReference type="ChEBI" id="CHEBI:17843"/>
    </ligand>
</feature>
<reference evidence="11 12" key="2">
    <citation type="submission" date="2018-11" db="EMBL/GenBank/DDBJ databases">
        <title>Genomic Encyclopedia of Type Strains, Phase IV (KMG-IV): sequencing the most valuable type-strain genomes for metagenomic binning, comparative biology and taxonomic classification.</title>
        <authorList>
            <person name="Goeker M."/>
        </authorList>
    </citation>
    <scope>NUCLEOTIDE SEQUENCE [LARGE SCALE GENOMIC DNA]</scope>
    <source>
        <strain evidence="11 12">DSM 27783</strain>
    </source>
</reference>
<feature type="site" description="Stabilizes the basic form of H active site to accept a proton" evidence="7">
    <location>
        <position position="87"/>
    </location>
</feature>
<dbReference type="InterPro" id="IPR036416">
    <property type="entry name" value="Pept_tRNA_hydro_sf"/>
</dbReference>
<dbReference type="PROSITE" id="PS01196">
    <property type="entry name" value="PEPT_TRNA_HYDROL_2"/>
    <property type="match status" value="1"/>
</dbReference>
<feature type="binding site" evidence="7">
    <location>
        <position position="60"/>
    </location>
    <ligand>
        <name>tRNA</name>
        <dbReference type="ChEBI" id="CHEBI:17843"/>
    </ligand>
</feature>
<dbReference type="InterPro" id="IPR018171">
    <property type="entry name" value="Pept_tRNA_hydro_CS"/>
</dbReference>
<evidence type="ECO:0000313" key="11">
    <source>
        <dbReference type="EMBL" id="ROR39825.1"/>
    </source>
</evidence>
<dbReference type="GO" id="GO:0006515">
    <property type="term" value="P:protein quality control for misfolded or incompletely synthesized proteins"/>
    <property type="evidence" value="ECO:0007669"/>
    <property type="project" value="UniProtKB-UniRule"/>
</dbReference>
<reference evidence="13" key="1">
    <citation type="submission" date="2018-03" db="EMBL/GenBank/DDBJ databases">
        <title>A comparative analysis of the Nautiliaceae.</title>
        <authorList>
            <person name="Grosche A."/>
            <person name="Smedile F."/>
            <person name="Vetriani C."/>
        </authorList>
    </citation>
    <scope>NUCLEOTIDE SEQUENCE [LARGE SCALE GENOMIC DNA]</scope>
    <source>
        <strain evidence="13">TB6</strain>
    </source>
</reference>
<accession>A0AAJ4RC61</accession>
<dbReference type="AlphaFoldDB" id="A0AAJ4RC61"/>
<comment type="function">
    <text evidence="7">Hydrolyzes ribosome-free peptidyl-tRNAs (with 1 or more amino acids incorporated), which drop off the ribosome during protein synthesis, or as a result of ribosome stalling.</text>
</comment>
<proteinExistence type="inferred from homology"/>
<dbReference type="PANTHER" id="PTHR17224:SF1">
    <property type="entry name" value="PEPTIDYL-TRNA HYDROLASE"/>
    <property type="match status" value="1"/>
</dbReference>
<evidence type="ECO:0000256" key="5">
    <source>
        <dbReference type="ARBA" id="ARBA00038063"/>
    </source>
</evidence>
<gene>
    <name evidence="7" type="primary">pth</name>
    <name evidence="10" type="ORF">C6V80_03130</name>
    <name evidence="11" type="ORF">EDC58_0800</name>
</gene>
<keyword evidence="3 7" id="KW-0378">Hydrolase</keyword>
<dbReference type="Gene3D" id="3.40.50.1470">
    <property type="entry name" value="Peptidyl-tRNA hydrolase"/>
    <property type="match status" value="1"/>
</dbReference>
<comment type="catalytic activity">
    <reaction evidence="7 8">
        <text>an N-acyl-L-alpha-aminoacyl-tRNA + H2O = an N-acyl-L-amino acid + a tRNA + H(+)</text>
        <dbReference type="Rhea" id="RHEA:54448"/>
        <dbReference type="Rhea" id="RHEA-COMP:10123"/>
        <dbReference type="Rhea" id="RHEA-COMP:13883"/>
        <dbReference type="ChEBI" id="CHEBI:15377"/>
        <dbReference type="ChEBI" id="CHEBI:15378"/>
        <dbReference type="ChEBI" id="CHEBI:59874"/>
        <dbReference type="ChEBI" id="CHEBI:78442"/>
        <dbReference type="ChEBI" id="CHEBI:138191"/>
        <dbReference type="EC" id="3.1.1.29"/>
    </reaction>
</comment>
<keyword evidence="7" id="KW-0963">Cytoplasm</keyword>
<dbReference type="NCBIfam" id="TIGR00447">
    <property type="entry name" value="pth"/>
    <property type="match status" value="1"/>
</dbReference>
<dbReference type="PANTHER" id="PTHR17224">
    <property type="entry name" value="PEPTIDYL-TRNA HYDROLASE"/>
    <property type="match status" value="1"/>
</dbReference>
<evidence type="ECO:0000256" key="3">
    <source>
        <dbReference type="ARBA" id="ARBA00022801"/>
    </source>
</evidence>
<dbReference type="FunFam" id="3.40.50.1470:FF:000001">
    <property type="entry name" value="Peptidyl-tRNA hydrolase"/>
    <property type="match status" value="1"/>
</dbReference>
<comment type="similarity">
    <text evidence="5 7 9">Belongs to the PTH family.</text>
</comment>
<dbReference type="CDD" id="cd00462">
    <property type="entry name" value="PTH"/>
    <property type="match status" value="1"/>
</dbReference>
<evidence type="ECO:0000256" key="1">
    <source>
        <dbReference type="ARBA" id="ARBA00013260"/>
    </source>
</evidence>
<dbReference type="EMBL" id="RJVK01000002">
    <property type="protein sequence ID" value="ROR39825.1"/>
    <property type="molecule type" value="Genomic_DNA"/>
</dbReference>
<comment type="subunit">
    <text evidence="7">Monomer.</text>
</comment>
<evidence type="ECO:0000313" key="13">
    <source>
        <dbReference type="Proteomes" id="UP000298805"/>
    </source>
</evidence>
<dbReference type="RefSeq" id="WP_123352217.1">
    <property type="nucleotide sequence ID" value="NZ_CP027432.2"/>
</dbReference>
<feature type="active site" description="Proton acceptor" evidence="7">
    <location>
        <position position="19"/>
    </location>
</feature>
<comment type="subcellular location">
    <subcellularLocation>
        <location evidence="7">Cytoplasm</location>
    </subcellularLocation>
</comment>